<keyword evidence="3" id="KW-1185">Reference proteome</keyword>
<comment type="caution">
    <text evidence="2">The sequence shown here is derived from an EMBL/GenBank/DDBJ whole genome shotgun (WGS) entry which is preliminary data.</text>
</comment>
<protein>
    <recommendedName>
        <fullName evidence="4">Secreted protein</fullName>
    </recommendedName>
</protein>
<accession>A0AA37TG03</accession>
<feature type="chain" id="PRO_5041211255" description="Secreted protein" evidence="1">
    <location>
        <begin position="23"/>
        <end position="95"/>
    </location>
</feature>
<keyword evidence="1" id="KW-0732">Signal</keyword>
<organism evidence="2 3">
    <name type="scientific">Methylobacterium tardum</name>
    <dbReference type="NCBI Taxonomy" id="374432"/>
    <lineage>
        <taxon>Bacteria</taxon>
        <taxon>Pseudomonadati</taxon>
        <taxon>Pseudomonadota</taxon>
        <taxon>Alphaproteobacteria</taxon>
        <taxon>Hyphomicrobiales</taxon>
        <taxon>Methylobacteriaceae</taxon>
        <taxon>Methylobacterium</taxon>
    </lineage>
</organism>
<dbReference type="Proteomes" id="UP001157440">
    <property type="component" value="Unassembled WGS sequence"/>
</dbReference>
<sequence>MVTIRLLVASLAVSLNLGVAQAADPERTDSTDLMLDAHLALHARSVITDPTLTEPGRTTSVILPELSVTSYVLASRPLPPLKPLPKWDPHVCIGC</sequence>
<feature type="signal peptide" evidence="1">
    <location>
        <begin position="1"/>
        <end position="22"/>
    </location>
</feature>
<proteinExistence type="predicted"/>
<gene>
    <name evidence="2" type="ORF">GCM10007890_52440</name>
</gene>
<evidence type="ECO:0008006" key="4">
    <source>
        <dbReference type="Google" id="ProtNLM"/>
    </source>
</evidence>
<name>A0AA37TG03_9HYPH</name>
<evidence type="ECO:0000313" key="3">
    <source>
        <dbReference type="Proteomes" id="UP001157440"/>
    </source>
</evidence>
<dbReference type="AlphaFoldDB" id="A0AA37TG03"/>
<reference evidence="3" key="1">
    <citation type="journal article" date="2019" name="Int. J. Syst. Evol. Microbiol.">
        <title>The Global Catalogue of Microorganisms (GCM) 10K type strain sequencing project: providing services to taxonomists for standard genome sequencing and annotation.</title>
        <authorList>
            <consortium name="The Broad Institute Genomics Platform"/>
            <consortium name="The Broad Institute Genome Sequencing Center for Infectious Disease"/>
            <person name="Wu L."/>
            <person name="Ma J."/>
        </authorList>
    </citation>
    <scope>NUCLEOTIDE SEQUENCE [LARGE SCALE GENOMIC DNA]</scope>
    <source>
        <strain evidence="3">NBRC 103632</strain>
    </source>
</reference>
<evidence type="ECO:0000313" key="2">
    <source>
        <dbReference type="EMBL" id="GLS73229.1"/>
    </source>
</evidence>
<evidence type="ECO:0000256" key="1">
    <source>
        <dbReference type="SAM" id="SignalP"/>
    </source>
</evidence>
<dbReference type="EMBL" id="BSPL01000025">
    <property type="protein sequence ID" value="GLS73229.1"/>
    <property type="molecule type" value="Genomic_DNA"/>
</dbReference>